<evidence type="ECO:0000313" key="1">
    <source>
        <dbReference type="EMBL" id="CAD0009872.1"/>
    </source>
</evidence>
<comment type="caution">
    <text evidence="1">The sequence shown here is derived from an EMBL/GenBank/DDBJ whole genome shotgun (WGS) entry which is preliminary data.</text>
</comment>
<evidence type="ECO:0000313" key="2">
    <source>
        <dbReference type="Proteomes" id="UP000556700"/>
    </source>
</evidence>
<dbReference type="EMBL" id="CAIJDO010000322">
    <property type="protein sequence ID" value="CAD0009872.1"/>
    <property type="molecule type" value="Genomic_DNA"/>
</dbReference>
<reference evidence="1 2" key="1">
    <citation type="submission" date="2020-06" db="EMBL/GenBank/DDBJ databases">
        <authorList>
            <person name="Criscuolo A."/>
        </authorList>
    </citation>
    <scope>NUCLEOTIDE SEQUENCE [LARGE SCALE GENOMIC DNA]</scope>
    <source>
        <strain evidence="2">CIP 110025</strain>
    </source>
</reference>
<proteinExistence type="predicted"/>
<organism evidence="1 2">
    <name type="scientific">Flavobacterium chungangense</name>
    <dbReference type="NCBI Taxonomy" id="554283"/>
    <lineage>
        <taxon>Bacteria</taxon>
        <taxon>Pseudomonadati</taxon>
        <taxon>Bacteroidota</taxon>
        <taxon>Flavobacteriia</taxon>
        <taxon>Flavobacteriales</taxon>
        <taxon>Flavobacteriaceae</taxon>
        <taxon>Flavobacterium</taxon>
    </lineage>
</organism>
<keyword evidence="2" id="KW-1185">Reference proteome</keyword>
<name>A0A6V6ZG15_9FLAO</name>
<protein>
    <submittedName>
        <fullName evidence="1">Uncharacterized protein</fullName>
    </submittedName>
</protein>
<accession>A0A6V6ZG15</accession>
<gene>
    <name evidence="1" type="ORF">FLACHUCJ7_04512</name>
</gene>
<dbReference type="AlphaFoldDB" id="A0A6V6ZG15"/>
<sequence>MTFSCDYGYKVYVPIVLNRDEFLEAPKMMTKKHQENVITVLKHYGEKWKIENGKLLISDKIDTEILWNYTSKANNPIWLRENKTK</sequence>
<dbReference type="Proteomes" id="UP000556700">
    <property type="component" value="Unassembled WGS sequence"/>
</dbReference>